<dbReference type="EMBL" id="BLXT01000588">
    <property type="protein sequence ID" value="GFN78253.1"/>
    <property type="molecule type" value="Genomic_DNA"/>
</dbReference>
<dbReference type="Proteomes" id="UP000735302">
    <property type="component" value="Unassembled WGS sequence"/>
</dbReference>
<evidence type="ECO:0000313" key="2">
    <source>
        <dbReference type="Proteomes" id="UP000735302"/>
    </source>
</evidence>
<reference evidence="1 2" key="1">
    <citation type="journal article" date="2021" name="Elife">
        <title>Chloroplast acquisition without the gene transfer in kleptoplastic sea slugs, Plakobranchus ocellatus.</title>
        <authorList>
            <person name="Maeda T."/>
            <person name="Takahashi S."/>
            <person name="Yoshida T."/>
            <person name="Shimamura S."/>
            <person name="Takaki Y."/>
            <person name="Nagai Y."/>
            <person name="Toyoda A."/>
            <person name="Suzuki Y."/>
            <person name="Arimoto A."/>
            <person name="Ishii H."/>
            <person name="Satoh N."/>
            <person name="Nishiyama T."/>
            <person name="Hasebe M."/>
            <person name="Maruyama T."/>
            <person name="Minagawa J."/>
            <person name="Obokata J."/>
            <person name="Shigenobu S."/>
        </authorList>
    </citation>
    <scope>NUCLEOTIDE SEQUENCE [LARGE SCALE GENOMIC DNA]</scope>
</reference>
<keyword evidence="2" id="KW-1185">Reference proteome</keyword>
<protein>
    <submittedName>
        <fullName evidence="1">Uncharacterized protein</fullName>
    </submittedName>
</protein>
<accession>A0AAV3Y5Q1</accession>
<sequence length="111" mass="13022">MVRNEDLRIPRPKVLNARQSNEAIRVMRHIVQVTTAMPLNSEEPTATLEKMIEVKAPTAIKTFLAAVWEKEIGRERQTDRWSKPCGHAPRFSIKVQRYYRTARVYYLHLMS</sequence>
<evidence type="ECO:0000313" key="1">
    <source>
        <dbReference type="EMBL" id="GFN78253.1"/>
    </source>
</evidence>
<comment type="caution">
    <text evidence="1">The sequence shown here is derived from an EMBL/GenBank/DDBJ whole genome shotgun (WGS) entry which is preliminary data.</text>
</comment>
<proteinExistence type="predicted"/>
<dbReference type="AlphaFoldDB" id="A0AAV3Y5Q1"/>
<name>A0AAV3Y5Q1_9GAST</name>
<gene>
    <name evidence="1" type="ORF">PoB_000475900</name>
</gene>
<organism evidence="1 2">
    <name type="scientific">Plakobranchus ocellatus</name>
    <dbReference type="NCBI Taxonomy" id="259542"/>
    <lineage>
        <taxon>Eukaryota</taxon>
        <taxon>Metazoa</taxon>
        <taxon>Spiralia</taxon>
        <taxon>Lophotrochozoa</taxon>
        <taxon>Mollusca</taxon>
        <taxon>Gastropoda</taxon>
        <taxon>Heterobranchia</taxon>
        <taxon>Euthyneura</taxon>
        <taxon>Panpulmonata</taxon>
        <taxon>Sacoglossa</taxon>
        <taxon>Placobranchoidea</taxon>
        <taxon>Plakobranchidae</taxon>
        <taxon>Plakobranchus</taxon>
    </lineage>
</organism>